<dbReference type="Pfam" id="PF06199">
    <property type="entry name" value="Phage_tail_2"/>
    <property type="match status" value="1"/>
</dbReference>
<dbReference type="AlphaFoldDB" id="A0A517ZB00"/>
<gene>
    <name evidence="1" type="ORF">Mal4_40180</name>
</gene>
<sequence>MAIKLGMEAKLYRNSASYATPTWEELTNVRDLTLNLEAGEADVTTRGNAGWRAIVAALKDASIEFEMVWDPADAGFTALQQAFFNKTAVEFAVMDGDVTTSGSQGLRASMSITSFGRSEPLEEAMTVSVTAKPTYADNPPEWMTVA</sequence>
<dbReference type="Gene3D" id="4.10.410.40">
    <property type="match status" value="1"/>
</dbReference>
<evidence type="ECO:0000313" key="2">
    <source>
        <dbReference type="Proteomes" id="UP000320496"/>
    </source>
</evidence>
<accession>A0A517ZB00</accession>
<dbReference type="Proteomes" id="UP000320496">
    <property type="component" value="Chromosome"/>
</dbReference>
<evidence type="ECO:0000313" key="1">
    <source>
        <dbReference type="EMBL" id="QDU39672.1"/>
    </source>
</evidence>
<reference evidence="1 2" key="1">
    <citation type="submission" date="2019-02" db="EMBL/GenBank/DDBJ databases">
        <title>Deep-cultivation of Planctomycetes and their phenomic and genomic characterization uncovers novel biology.</title>
        <authorList>
            <person name="Wiegand S."/>
            <person name="Jogler M."/>
            <person name="Boedeker C."/>
            <person name="Pinto D."/>
            <person name="Vollmers J."/>
            <person name="Rivas-Marin E."/>
            <person name="Kohn T."/>
            <person name="Peeters S.H."/>
            <person name="Heuer A."/>
            <person name="Rast P."/>
            <person name="Oberbeckmann S."/>
            <person name="Bunk B."/>
            <person name="Jeske O."/>
            <person name="Meyerdierks A."/>
            <person name="Storesund J.E."/>
            <person name="Kallscheuer N."/>
            <person name="Luecker S."/>
            <person name="Lage O.M."/>
            <person name="Pohl T."/>
            <person name="Merkel B.J."/>
            <person name="Hornburger P."/>
            <person name="Mueller R.-W."/>
            <person name="Bruemmer F."/>
            <person name="Labrenz M."/>
            <person name="Spormann A.M."/>
            <person name="Op den Camp H."/>
            <person name="Overmann J."/>
            <person name="Amann R."/>
            <person name="Jetten M.S.M."/>
            <person name="Mascher T."/>
            <person name="Medema M.H."/>
            <person name="Devos D.P."/>
            <person name="Kaster A.-K."/>
            <person name="Ovreas L."/>
            <person name="Rohde M."/>
            <person name="Galperin M.Y."/>
            <person name="Jogler C."/>
        </authorList>
    </citation>
    <scope>NUCLEOTIDE SEQUENCE [LARGE SCALE GENOMIC DNA]</scope>
    <source>
        <strain evidence="1 2">Mal4</strain>
    </source>
</reference>
<dbReference type="InterPro" id="IPR011855">
    <property type="entry name" value="Phgtail_TP901_1"/>
</dbReference>
<dbReference type="RefSeq" id="WP_145370830.1">
    <property type="nucleotide sequence ID" value="NZ_CP036275.1"/>
</dbReference>
<dbReference type="OrthoDB" id="274082at2"/>
<dbReference type="EMBL" id="CP036275">
    <property type="protein sequence ID" value="QDU39672.1"/>
    <property type="molecule type" value="Genomic_DNA"/>
</dbReference>
<name>A0A517ZB00_9PLAN</name>
<organism evidence="1 2">
    <name type="scientific">Maioricimonas rarisocia</name>
    <dbReference type="NCBI Taxonomy" id="2528026"/>
    <lineage>
        <taxon>Bacteria</taxon>
        <taxon>Pseudomonadati</taxon>
        <taxon>Planctomycetota</taxon>
        <taxon>Planctomycetia</taxon>
        <taxon>Planctomycetales</taxon>
        <taxon>Planctomycetaceae</taxon>
        <taxon>Maioricimonas</taxon>
    </lineage>
</organism>
<protein>
    <submittedName>
        <fullName evidence="1">Phage major tail protein 2</fullName>
    </submittedName>
</protein>
<proteinExistence type="predicted"/>
<dbReference type="KEGG" id="mri:Mal4_40180"/>
<keyword evidence="2" id="KW-1185">Reference proteome</keyword>